<name>A0A9W6YKG5_9STRA</name>
<accession>A0A9W6YKG5</accession>
<gene>
    <name evidence="2" type="ORF">Plil01_001812000</name>
</gene>
<evidence type="ECO:0000313" key="2">
    <source>
        <dbReference type="EMBL" id="GMF65461.1"/>
    </source>
</evidence>
<evidence type="ECO:0000313" key="3">
    <source>
        <dbReference type="Proteomes" id="UP001165083"/>
    </source>
</evidence>
<proteinExistence type="predicted"/>
<protein>
    <submittedName>
        <fullName evidence="2">Unnamed protein product</fullName>
    </submittedName>
</protein>
<reference evidence="2" key="1">
    <citation type="submission" date="2023-04" db="EMBL/GenBank/DDBJ databases">
        <title>Phytophthora lilii NBRC 32176.</title>
        <authorList>
            <person name="Ichikawa N."/>
            <person name="Sato H."/>
            <person name="Tonouchi N."/>
        </authorList>
    </citation>
    <scope>NUCLEOTIDE SEQUENCE</scope>
    <source>
        <strain evidence="2">NBRC 32176</strain>
    </source>
</reference>
<dbReference type="OrthoDB" id="133193at2759"/>
<sequence length="402" mass="45225">MFPNFTSLAQREQKRQELLERAQRRVRQAKTKRGMYEGASWATDIANGVTTVPKKATTTTQTDASVGPDGTIPQEVKQTMDSMIDQVISQSDLKKSRIDENTQTNPEVSTPVMVDAEATAKPDTNHAGTQARPSLVDVKVGEDAKPADENLFSDESIDEIEEQKRSKTAVADIYEVYPILAELGIHPLASNGRQLTKYYIGNGAKTYSIRLKKLVLVPSIDWSETYDHIRVVLTNDVRFLNYINEKRERDEMGKDDKNTPQAIWQYIGSKRKRVNASKGDIADRTKQRLEDSFLFDNSTSTASDQSDSKLKLFWTISKNKGLLESNGLRKKIVPILKGTTKSSPIDENGYVWVDGNSISVFGKSSNRAKQAITKEVNWQLTLRSFINMIRDRGLQLELNMAQ</sequence>
<comment type="caution">
    <text evidence="2">The sequence shown here is derived from an EMBL/GenBank/DDBJ whole genome shotgun (WGS) entry which is preliminary data.</text>
</comment>
<evidence type="ECO:0000256" key="1">
    <source>
        <dbReference type="SAM" id="Coils"/>
    </source>
</evidence>
<organism evidence="2 3">
    <name type="scientific">Phytophthora lilii</name>
    <dbReference type="NCBI Taxonomy" id="2077276"/>
    <lineage>
        <taxon>Eukaryota</taxon>
        <taxon>Sar</taxon>
        <taxon>Stramenopiles</taxon>
        <taxon>Oomycota</taxon>
        <taxon>Peronosporomycetes</taxon>
        <taxon>Peronosporales</taxon>
        <taxon>Peronosporaceae</taxon>
        <taxon>Phytophthora</taxon>
    </lineage>
</organism>
<feature type="coiled-coil region" evidence="1">
    <location>
        <begin position="12"/>
        <end position="39"/>
    </location>
</feature>
<keyword evidence="3" id="KW-1185">Reference proteome</keyword>
<dbReference type="EMBL" id="BSXW01012473">
    <property type="protein sequence ID" value="GMF65461.1"/>
    <property type="molecule type" value="Genomic_DNA"/>
</dbReference>
<dbReference type="Proteomes" id="UP001165083">
    <property type="component" value="Unassembled WGS sequence"/>
</dbReference>
<dbReference type="AlphaFoldDB" id="A0A9W6YKG5"/>
<keyword evidence="1" id="KW-0175">Coiled coil</keyword>